<organism evidence="2 3">
    <name type="scientific">Lingula anatina</name>
    <name type="common">Brachiopod</name>
    <name type="synonym">Lingula unguis</name>
    <dbReference type="NCBI Taxonomy" id="7574"/>
    <lineage>
        <taxon>Eukaryota</taxon>
        <taxon>Metazoa</taxon>
        <taxon>Spiralia</taxon>
        <taxon>Lophotrochozoa</taxon>
        <taxon>Brachiopoda</taxon>
        <taxon>Linguliformea</taxon>
        <taxon>Lingulata</taxon>
        <taxon>Lingulida</taxon>
        <taxon>Linguloidea</taxon>
        <taxon>Lingulidae</taxon>
        <taxon>Lingula</taxon>
    </lineage>
</organism>
<keyword evidence="1" id="KW-1133">Transmembrane helix</keyword>
<dbReference type="InParanoid" id="A0A1S3JR60"/>
<dbReference type="AlphaFoldDB" id="A0A1S3JR60"/>
<accession>A0A1S3JR60</accession>
<feature type="transmembrane region" description="Helical" evidence="1">
    <location>
        <begin position="21"/>
        <end position="49"/>
    </location>
</feature>
<keyword evidence="2" id="KW-1185">Reference proteome</keyword>
<dbReference type="GeneID" id="106175424"/>
<gene>
    <name evidence="3" type="primary">LOC106175424</name>
</gene>
<sequence>MWNTLHKYRSNLILCIRISCFLGFLATSLVISWSSLTAFVALLVSLYALKDDENKRDAIPKFNRNPLKGKPQISVGDLPRKVIDLMEHKVTELVTYDAEDVDSLANFETLKMNTECIFAKKARLWGSPKWNYDLSIEHNIYQSVPTFLKFTCVCEPLGLDGFVYELPGDYGKDVQTFGQAVHRVLTTISDHDPSGVHCMKQSFIAKRGWVFQFNKITFFVTTFAPCYPDNHSRYAFDSDHAYILLQPEISFAQHDLPSDTPVTNWDNPKTVRDRIRVAFRDAGREYKIRDTIYFPTVLEIVKPIESNGPDVKWWISDKKND</sequence>
<dbReference type="Proteomes" id="UP000085678">
    <property type="component" value="Unplaced"/>
</dbReference>
<keyword evidence="1" id="KW-0472">Membrane</keyword>
<dbReference type="KEGG" id="lak:106175424"/>
<name>A0A1S3JR60_LINAN</name>
<dbReference type="RefSeq" id="XP_013412870.1">
    <property type="nucleotide sequence ID" value="XM_013557416.1"/>
</dbReference>
<reference evidence="3" key="1">
    <citation type="submission" date="2025-08" db="UniProtKB">
        <authorList>
            <consortium name="RefSeq"/>
        </authorList>
    </citation>
    <scope>IDENTIFICATION</scope>
    <source>
        <tissue evidence="3">Gonads</tissue>
    </source>
</reference>
<keyword evidence="1" id="KW-0812">Transmembrane</keyword>
<evidence type="ECO:0000313" key="3">
    <source>
        <dbReference type="RefSeq" id="XP_013412870.1"/>
    </source>
</evidence>
<evidence type="ECO:0000313" key="2">
    <source>
        <dbReference type="Proteomes" id="UP000085678"/>
    </source>
</evidence>
<proteinExistence type="predicted"/>
<dbReference type="OrthoDB" id="29098at2759"/>
<evidence type="ECO:0000256" key="1">
    <source>
        <dbReference type="SAM" id="Phobius"/>
    </source>
</evidence>
<protein>
    <submittedName>
        <fullName evidence="3">Uncharacterized protein LOC106175424</fullName>
    </submittedName>
</protein>